<evidence type="ECO:0000313" key="3">
    <source>
        <dbReference type="Proteomes" id="UP000265618"/>
    </source>
</evidence>
<dbReference type="Proteomes" id="UP000265618">
    <property type="component" value="Unassembled WGS sequence"/>
</dbReference>
<protein>
    <submittedName>
        <fullName evidence="2">Uncharacterized protein</fullName>
    </submittedName>
</protein>
<reference evidence="2 3" key="1">
    <citation type="journal article" date="2018" name="PLoS ONE">
        <title>The draft genome of Kipferlia bialata reveals reductive genome evolution in fornicate parasites.</title>
        <authorList>
            <person name="Tanifuji G."/>
            <person name="Takabayashi S."/>
            <person name="Kume K."/>
            <person name="Takagi M."/>
            <person name="Nakayama T."/>
            <person name="Kamikawa R."/>
            <person name="Inagaki Y."/>
            <person name="Hashimoto T."/>
        </authorList>
    </citation>
    <scope>NUCLEOTIDE SEQUENCE [LARGE SCALE GENOMIC DNA]</scope>
    <source>
        <strain evidence="2">NY0173</strain>
    </source>
</reference>
<gene>
    <name evidence="2" type="ORF">KIPB_012880</name>
</gene>
<keyword evidence="1" id="KW-0732">Signal</keyword>
<feature type="chain" id="PRO_5039912944" evidence="1">
    <location>
        <begin position="24"/>
        <end position="104"/>
    </location>
</feature>
<feature type="signal peptide" evidence="1">
    <location>
        <begin position="1"/>
        <end position="23"/>
    </location>
</feature>
<sequence>MALLGCKVLGVILPLLLVSGCLCITIEVSEVPVYSDHSGSFTLTNEEYVDNMTKGWLINPSPVQMRYAIVYKEGTTDPRDILTAYKAHCTADSVTDLVVAGVSA</sequence>
<dbReference type="PROSITE" id="PS51257">
    <property type="entry name" value="PROKAR_LIPOPROTEIN"/>
    <property type="match status" value="1"/>
</dbReference>
<organism evidence="2 3">
    <name type="scientific">Kipferlia bialata</name>
    <dbReference type="NCBI Taxonomy" id="797122"/>
    <lineage>
        <taxon>Eukaryota</taxon>
        <taxon>Metamonada</taxon>
        <taxon>Carpediemonas-like organisms</taxon>
        <taxon>Kipferlia</taxon>
    </lineage>
</organism>
<dbReference type="AlphaFoldDB" id="A0A9K3D7R9"/>
<name>A0A9K3D7R9_9EUKA</name>
<evidence type="ECO:0000313" key="2">
    <source>
        <dbReference type="EMBL" id="GIQ90182.1"/>
    </source>
</evidence>
<evidence type="ECO:0000256" key="1">
    <source>
        <dbReference type="SAM" id="SignalP"/>
    </source>
</evidence>
<keyword evidence="3" id="KW-1185">Reference proteome</keyword>
<proteinExistence type="predicted"/>
<dbReference type="EMBL" id="BDIP01005866">
    <property type="protein sequence ID" value="GIQ90182.1"/>
    <property type="molecule type" value="Genomic_DNA"/>
</dbReference>
<accession>A0A9K3D7R9</accession>
<comment type="caution">
    <text evidence="2">The sequence shown here is derived from an EMBL/GenBank/DDBJ whole genome shotgun (WGS) entry which is preliminary data.</text>
</comment>